<keyword evidence="3" id="KW-0472">Membrane</keyword>
<evidence type="ECO:0000313" key="6">
    <source>
        <dbReference type="EMBL" id="SPW23886.1"/>
    </source>
</evidence>
<evidence type="ECO:0000259" key="4">
    <source>
        <dbReference type="Pfam" id="PF03816"/>
    </source>
</evidence>
<dbReference type="NCBIfam" id="TIGR00350">
    <property type="entry name" value="lytR_cpsA_psr"/>
    <property type="match status" value="1"/>
</dbReference>
<dbReference type="AlphaFoldDB" id="A0A8B4GTI7"/>
<comment type="similarity">
    <text evidence="1">Belongs to the LytR/CpsA/Psr (LCP) family.</text>
</comment>
<feature type="compositionally biased region" description="Polar residues" evidence="2">
    <location>
        <begin position="485"/>
        <end position="499"/>
    </location>
</feature>
<dbReference type="PANTHER" id="PTHR33392:SF6">
    <property type="entry name" value="POLYISOPRENYL-TEICHOIC ACID--PEPTIDOGLYCAN TEICHOIC ACID TRANSFERASE TAGU"/>
    <property type="match status" value="1"/>
</dbReference>
<evidence type="ECO:0000313" key="7">
    <source>
        <dbReference type="Proteomes" id="UP000249886"/>
    </source>
</evidence>
<protein>
    <submittedName>
        <fullName evidence="6">Transcriptional regulator lytR</fullName>
    </submittedName>
</protein>
<dbReference type="EMBL" id="UARK01000001">
    <property type="protein sequence ID" value="SPW23886.1"/>
    <property type="molecule type" value="Genomic_DNA"/>
</dbReference>
<dbReference type="Gene3D" id="3.40.630.190">
    <property type="entry name" value="LCP protein"/>
    <property type="match status" value="1"/>
</dbReference>
<feature type="domain" description="Cell envelope-related transcriptional attenuator" evidence="4">
    <location>
        <begin position="114"/>
        <end position="284"/>
    </location>
</feature>
<accession>A0A8B4GTI7</accession>
<dbReference type="Proteomes" id="UP000249886">
    <property type="component" value="Unassembled WGS sequence"/>
</dbReference>
<dbReference type="Gene3D" id="3.30.70.2390">
    <property type="match status" value="1"/>
</dbReference>
<dbReference type="InterPro" id="IPR027381">
    <property type="entry name" value="LytR/CpsA/Psr_C"/>
</dbReference>
<evidence type="ECO:0000256" key="2">
    <source>
        <dbReference type="SAM" id="MobiDB-lite"/>
    </source>
</evidence>
<comment type="caution">
    <text evidence="6">The sequence shown here is derived from an EMBL/GenBank/DDBJ whole genome shotgun (WGS) entry which is preliminary data.</text>
</comment>
<keyword evidence="3" id="KW-1133">Transmembrane helix</keyword>
<feature type="compositionally biased region" description="Polar residues" evidence="2">
    <location>
        <begin position="13"/>
        <end position="22"/>
    </location>
</feature>
<dbReference type="PANTHER" id="PTHR33392">
    <property type="entry name" value="POLYISOPRENYL-TEICHOIC ACID--PEPTIDOGLYCAN TEICHOIC ACID TRANSFERASE TAGU"/>
    <property type="match status" value="1"/>
</dbReference>
<proteinExistence type="inferred from homology"/>
<keyword evidence="3" id="KW-0812">Transmembrane</keyword>
<name>A0A8B4GTI7_9CORY</name>
<sequence>MGSKTRRNRPIRTPSSYGPDTLQQGHTAVKALVSFMSALVLIVSGVGYFAIGRVQSNIASAGSLDLGAAGLTDALDGAIDILMVGNDSRSDAQGNPLTPQEIELLHAGDEEADNTDTIMVIRIPNDGKSATAISIPRDTYIHDEVAGNTKINGVYSAYKAEEKERLLQSGQQDGPELEEKAKDAGRKGLIKAIHELSGITVDHYAEVGLLGFVLLTDAVGGVEVCLKEATKDEFSGADFPAGKQTLTGATGLAFVRQRHGLPRGDLDRIVRQQAYMASLVSKVLSTGTLTSPAKLASLGSAVTRSVTIDKDWDVMQLATHMQNLAGGNVKFNTIPVTSIDGVGDYGESVVTVDPAEVRKYFTTLLGNEAPVKQPAPTSKPQEKPVNPEKQVLVLNASTVTGLAGNVAEALKKMGYQVSETGNAPEGLYNQSQVMAANAADPDAHALAERLGGLPVVASPSLDNTTLTVITGPDYNGPTGNAGDAGNNNSTPATTSQVVGQQGAALEAEQRSPVLDAGASPRCIN</sequence>
<feature type="transmembrane region" description="Helical" evidence="3">
    <location>
        <begin position="31"/>
        <end position="51"/>
    </location>
</feature>
<evidence type="ECO:0000259" key="5">
    <source>
        <dbReference type="Pfam" id="PF13399"/>
    </source>
</evidence>
<gene>
    <name evidence="6" type="primary">lytR_1</name>
    <name evidence="6" type="ORF">NCTC10254_00249</name>
</gene>
<reference evidence="6 7" key="1">
    <citation type="submission" date="2018-06" db="EMBL/GenBank/DDBJ databases">
        <authorList>
            <consortium name="Pathogen Informatics"/>
            <person name="Doyle S."/>
        </authorList>
    </citation>
    <scope>NUCLEOTIDE SEQUENCE [LARGE SCALE GENOMIC DNA]</scope>
    <source>
        <strain evidence="6 7">NCTC10254</strain>
    </source>
</reference>
<dbReference type="RefSeq" id="WP_040431389.1">
    <property type="nucleotide sequence ID" value="NZ_CAJPQJ010000003.1"/>
</dbReference>
<feature type="region of interest" description="Disordered" evidence="2">
    <location>
        <begin position="1"/>
        <end position="22"/>
    </location>
</feature>
<evidence type="ECO:0000256" key="1">
    <source>
        <dbReference type="ARBA" id="ARBA00006068"/>
    </source>
</evidence>
<dbReference type="Pfam" id="PF03816">
    <property type="entry name" value="LytR_cpsA_psr"/>
    <property type="match status" value="1"/>
</dbReference>
<organism evidence="6 7">
    <name type="scientific">Corynebacterium matruchotii</name>
    <dbReference type="NCBI Taxonomy" id="43768"/>
    <lineage>
        <taxon>Bacteria</taxon>
        <taxon>Bacillati</taxon>
        <taxon>Actinomycetota</taxon>
        <taxon>Actinomycetes</taxon>
        <taxon>Mycobacteriales</taxon>
        <taxon>Corynebacteriaceae</taxon>
        <taxon>Corynebacterium</taxon>
    </lineage>
</organism>
<feature type="region of interest" description="Disordered" evidence="2">
    <location>
        <begin position="471"/>
        <end position="524"/>
    </location>
</feature>
<dbReference type="InterPro" id="IPR004474">
    <property type="entry name" value="LytR_CpsA_psr"/>
</dbReference>
<feature type="domain" description="LytR/CpsA/Psr regulator C-terminal" evidence="5">
    <location>
        <begin position="390"/>
        <end position="474"/>
    </location>
</feature>
<dbReference type="Pfam" id="PF13399">
    <property type="entry name" value="LytR_C"/>
    <property type="match status" value="1"/>
</dbReference>
<dbReference type="GeneID" id="84573297"/>
<feature type="compositionally biased region" description="Basic residues" evidence="2">
    <location>
        <begin position="1"/>
        <end position="10"/>
    </location>
</feature>
<dbReference type="InterPro" id="IPR050922">
    <property type="entry name" value="LytR/CpsA/Psr_CW_biosynth"/>
</dbReference>
<evidence type="ECO:0000256" key="3">
    <source>
        <dbReference type="SAM" id="Phobius"/>
    </source>
</evidence>